<protein>
    <submittedName>
        <fullName evidence="1">Uncharacterized protein</fullName>
    </submittedName>
</protein>
<evidence type="ECO:0000313" key="1">
    <source>
        <dbReference type="EMBL" id="KAI0085922.1"/>
    </source>
</evidence>
<dbReference type="EMBL" id="MU274927">
    <property type="protein sequence ID" value="KAI0085922.1"/>
    <property type="molecule type" value="Genomic_DNA"/>
</dbReference>
<proteinExistence type="predicted"/>
<sequence length="309" mass="34018">MRIFFERDGSNWVETVVGETHAEHSSRGVEPTTHNSSPFPCTISTPPSSTAIYIVIRGEPRTFRKLGAGVIIGIVLISIALLVFLRISLVYFKLCKRRIKEKMTPRSLSLMEMPKRASTPLWGSLRVGPYPEELGQRRESVAIRRESSVRSLDFITVEPTTETSSPMSPGVAVTEELGGARQDEESEERESEIEGEDADEGIERTEGTEEVDEGTEEVGEVIGIPDGIREERVADQQPDEELETAHAADTSAGRSQPTTLARRSISERSTTTTMSDPPPPYNAPGHFNPDGLDLSQVSSAPSYTEMKEL</sequence>
<gene>
    <name evidence="1" type="ORF">BDY19DRAFT_385716</name>
</gene>
<keyword evidence="2" id="KW-1185">Reference proteome</keyword>
<name>A0ACB8TV71_9APHY</name>
<dbReference type="Proteomes" id="UP001055072">
    <property type="component" value="Unassembled WGS sequence"/>
</dbReference>
<evidence type="ECO:0000313" key="2">
    <source>
        <dbReference type="Proteomes" id="UP001055072"/>
    </source>
</evidence>
<accession>A0ACB8TV71</accession>
<organism evidence="1 2">
    <name type="scientific">Irpex rosettiformis</name>
    <dbReference type="NCBI Taxonomy" id="378272"/>
    <lineage>
        <taxon>Eukaryota</taxon>
        <taxon>Fungi</taxon>
        <taxon>Dikarya</taxon>
        <taxon>Basidiomycota</taxon>
        <taxon>Agaricomycotina</taxon>
        <taxon>Agaricomycetes</taxon>
        <taxon>Polyporales</taxon>
        <taxon>Irpicaceae</taxon>
        <taxon>Irpex</taxon>
    </lineage>
</organism>
<reference evidence="1" key="1">
    <citation type="journal article" date="2021" name="Environ. Microbiol.">
        <title>Gene family expansions and transcriptome signatures uncover fungal adaptations to wood decay.</title>
        <authorList>
            <person name="Hage H."/>
            <person name="Miyauchi S."/>
            <person name="Viragh M."/>
            <person name="Drula E."/>
            <person name="Min B."/>
            <person name="Chaduli D."/>
            <person name="Navarro D."/>
            <person name="Favel A."/>
            <person name="Norest M."/>
            <person name="Lesage-Meessen L."/>
            <person name="Balint B."/>
            <person name="Merenyi Z."/>
            <person name="de Eugenio L."/>
            <person name="Morin E."/>
            <person name="Martinez A.T."/>
            <person name="Baldrian P."/>
            <person name="Stursova M."/>
            <person name="Martinez M.J."/>
            <person name="Novotny C."/>
            <person name="Magnuson J.K."/>
            <person name="Spatafora J.W."/>
            <person name="Maurice S."/>
            <person name="Pangilinan J."/>
            <person name="Andreopoulos W."/>
            <person name="LaButti K."/>
            <person name="Hundley H."/>
            <person name="Na H."/>
            <person name="Kuo A."/>
            <person name="Barry K."/>
            <person name="Lipzen A."/>
            <person name="Henrissat B."/>
            <person name="Riley R."/>
            <person name="Ahrendt S."/>
            <person name="Nagy L.G."/>
            <person name="Grigoriev I.V."/>
            <person name="Martin F."/>
            <person name="Rosso M.N."/>
        </authorList>
    </citation>
    <scope>NUCLEOTIDE SEQUENCE</scope>
    <source>
        <strain evidence="1">CBS 384.51</strain>
    </source>
</reference>
<comment type="caution">
    <text evidence="1">The sequence shown here is derived from an EMBL/GenBank/DDBJ whole genome shotgun (WGS) entry which is preliminary data.</text>
</comment>